<dbReference type="InterPro" id="IPR050911">
    <property type="entry name" value="DRAM/TMEM150_Autophagy_Mod"/>
</dbReference>
<feature type="transmembrane region" description="Helical" evidence="5">
    <location>
        <begin position="98"/>
        <end position="122"/>
    </location>
</feature>
<evidence type="ECO:0000256" key="5">
    <source>
        <dbReference type="SAM" id="Phobius"/>
    </source>
</evidence>
<reference evidence="7" key="1">
    <citation type="submission" date="2019-03" db="EMBL/GenBank/DDBJ databases">
        <title>Long read genome sequence of the mycoparasitic Pythium oligandrum ATCC 38472 isolated from sugarbeet rhizosphere.</title>
        <authorList>
            <person name="Gaulin E."/>
        </authorList>
    </citation>
    <scope>NUCLEOTIDE SEQUENCE</scope>
    <source>
        <strain evidence="7">ATCC 38472_TT</strain>
    </source>
</reference>
<evidence type="ECO:0000259" key="6">
    <source>
        <dbReference type="Pfam" id="PF10277"/>
    </source>
</evidence>
<keyword evidence="3 5" id="KW-1133">Transmembrane helix</keyword>
<gene>
    <name evidence="7" type="ORF">Poli38472_010104</name>
</gene>
<organism evidence="7 8">
    <name type="scientific">Pythium oligandrum</name>
    <name type="common">Mycoparasitic fungus</name>
    <dbReference type="NCBI Taxonomy" id="41045"/>
    <lineage>
        <taxon>Eukaryota</taxon>
        <taxon>Sar</taxon>
        <taxon>Stramenopiles</taxon>
        <taxon>Oomycota</taxon>
        <taxon>Peronosporomycetes</taxon>
        <taxon>Pythiales</taxon>
        <taxon>Pythiaceae</taxon>
        <taxon>Pythium</taxon>
    </lineage>
</organism>
<feature type="transmembrane region" description="Helical" evidence="5">
    <location>
        <begin position="56"/>
        <end position="77"/>
    </location>
</feature>
<protein>
    <recommendedName>
        <fullName evidence="6">CWH43-like N-terminal domain-containing protein</fullName>
    </recommendedName>
</protein>
<dbReference type="InterPro" id="IPR019402">
    <property type="entry name" value="CWH43_N"/>
</dbReference>
<dbReference type="PANTHER" id="PTHR21324">
    <property type="entry name" value="FASTING-INDUCIBLE INTEGRAL MEMBRANE PROTEIN TM6P1-RELATED"/>
    <property type="match status" value="1"/>
</dbReference>
<evidence type="ECO:0000256" key="4">
    <source>
        <dbReference type="ARBA" id="ARBA00023136"/>
    </source>
</evidence>
<dbReference type="EMBL" id="SPLM01000111">
    <property type="protein sequence ID" value="TMW58545.1"/>
    <property type="molecule type" value="Genomic_DNA"/>
</dbReference>
<dbReference type="GO" id="GO:0012505">
    <property type="term" value="C:endomembrane system"/>
    <property type="evidence" value="ECO:0007669"/>
    <property type="project" value="UniProtKB-SubCell"/>
</dbReference>
<dbReference type="Pfam" id="PF10277">
    <property type="entry name" value="Frag1"/>
    <property type="match status" value="1"/>
</dbReference>
<keyword evidence="4 5" id="KW-0472">Membrane</keyword>
<evidence type="ECO:0000313" key="7">
    <source>
        <dbReference type="EMBL" id="TMW58545.1"/>
    </source>
</evidence>
<feature type="transmembrane region" description="Helical" evidence="5">
    <location>
        <begin position="12"/>
        <end position="31"/>
    </location>
</feature>
<sequence length="304" mass="34304">MSALVKCLRWHAPIVASAAVVITLVTCLILAKTRDVYTGGLKWPYFSDMGRDSPGYYVFCVGLTIAAIMLACTWYFNYHFQAAILRKPMEVGRLSRSVLRWAITCKTLGMISVVGLPVLAFFSTSSYPSLHNYAAYWFFILETIAVCINTFVSYKIYSSTRGSRISNEVVSMNAEENEKTARFESVRRTFFIQLVMFVLFFIAFLLYIPIGLAVVKPFEHLSVKDCLARNFGEKYCTKDFRLDEIDTKLWNYENDFAASQMRAGAQLACILTLVGYSVSFLSHDYTNVVDTESIENSTAVLASP</sequence>
<comment type="caution">
    <text evidence="7">The sequence shown here is derived from an EMBL/GenBank/DDBJ whole genome shotgun (WGS) entry which is preliminary data.</text>
</comment>
<feature type="transmembrane region" description="Helical" evidence="5">
    <location>
        <begin position="190"/>
        <end position="215"/>
    </location>
</feature>
<feature type="domain" description="CWH43-like N-terminal" evidence="6">
    <location>
        <begin position="11"/>
        <end position="204"/>
    </location>
</feature>
<evidence type="ECO:0000313" key="8">
    <source>
        <dbReference type="Proteomes" id="UP000794436"/>
    </source>
</evidence>
<feature type="transmembrane region" description="Helical" evidence="5">
    <location>
        <begin position="134"/>
        <end position="154"/>
    </location>
</feature>
<dbReference type="Proteomes" id="UP000794436">
    <property type="component" value="Unassembled WGS sequence"/>
</dbReference>
<dbReference type="PANTHER" id="PTHR21324:SF2">
    <property type="entry name" value="EG:22E5.9 PROTEIN"/>
    <property type="match status" value="1"/>
</dbReference>
<accession>A0A8K1FCP8</accession>
<name>A0A8K1FCP8_PYTOL</name>
<evidence type="ECO:0000256" key="1">
    <source>
        <dbReference type="ARBA" id="ARBA00004127"/>
    </source>
</evidence>
<keyword evidence="8" id="KW-1185">Reference proteome</keyword>
<comment type="subcellular location">
    <subcellularLocation>
        <location evidence="1">Endomembrane system</location>
        <topology evidence="1">Multi-pass membrane protein</topology>
    </subcellularLocation>
</comment>
<keyword evidence="2 5" id="KW-0812">Transmembrane</keyword>
<evidence type="ECO:0000256" key="3">
    <source>
        <dbReference type="ARBA" id="ARBA00022989"/>
    </source>
</evidence>
<dbReference type="AlphaFoldDB" id="A0A8K1FCP8"/>
<dbReference type="OrthoDB" id="191706at2759"/>
<proteinExistence type="predicted"/>
<evidence type="ECO:0000256" key="2">
    <source>
        <dbReference type="ARBA" id="ARBA00022692"/>
    </source>
</evidence>